<dbReference type="Pfam" id="PF01063">
    <property type="entry name" value="Aminotran_4"/>
    <property type="match status" value="1"/>
</dbReference>
<dbReference type="PANTHER" id="PTHR42743">
    <property type="entry name" value="AMINO-ACID AMINOTRANSFERASE"/>
    <property type="match status" value="1"/>
</dbReference>
<dbReference type="Proteomes" id="UP000317178">
    <property type="component" value="Chromosome"/>
</dbReference>
<dbReference type="GO" id="GO:0052654">
    <property type="term" value="F:L-leucine-2-oxoglutarate transaminase activity"/>
    <property type="evidence" value="ECO:0007669"/>
    <property type="project" value="RHEA"/>
</dbReference>
<reference evidence="11 12" key="1">
    <citation type="submission" date="2019-02" db="EMBL/GenBank/DDBJ databases">
        <title>Deep-cultivation of Planctomycetes and their phenomic and genomic characterization uncovers novel biology.</title>
        <authorList>
            <person name="Wiegand S."/>
            <person name="Jogler M."/>
            <person name="Boedeker C."/>
            <person name="Pinto D."/>
            <person name="Vollmers J."/>
            <person name="Rivas-Marin E."/>
            <person name="Kohn T."/>
            <person name="Peeters S.H."/>
            <person name="Heuer A."/>
            <person name="Rast P."/>
            <person name="Oberbeckmann S."/>
            <person name="Bunk B."/>
            <person name="Jeske O."/>
            <person name="Meyerdierks A."/>
            <person name="Storesund J.E."/>
            <person name="Kallscheuer N."/>
            <person name="Luecker S."/>
            <person name="Lage O.M."/>
            <person name="Pohl T."/>
            <person name="Merkel B.J."/>
            <person name="Hornburger P."/>
            <person name="Mueller R.-W."/>
            <person name="Bruemmer F."/>
            <person name="Labrenz M."/>
            <person name="Spormann A.M."/>
            <person name="Op den Camp H."/>
            <person name="Overmann J."/>
            <person name="Amann R."/>
            <person name="Jetten M.S.M."/>
            <person name="Mascher T."/>
            <person name="Medema M.H."/>
            <person name="Devos D.P."/>
            <person name="Kaster A.-K."/>
            <person name="Ovreas L."/>
            <person name="Rohde M."/>
            <person name="Galperin M.Y."/>
            <person name="Jogler C."/>
        </authorList>
    </citation>
    <scope>NUCLEOTIDE SEQUENCE [LARGE SCALE GENOMIC DNA]</scope>
    <source>
        <strain evidence="11 12">Pla110</strain>
    </source>
</reference>
<comment type="catalytic activity">
    <reaction evidence="8">
        <text>L-valine + 2-oxoglutarate = 3-methyl-2-oxobutanoate + L-glutamate</text>
        <dbReference type="Rhea" id="RHEA:24813"/>
        <dbReference type="ChEBI" id="CHEBI:11851"/>
        <dbReference type="ChEBI" id="CHEBI:16810"/>
        <dbReference type="ChEBI" id="CHEBI:29985"/>
        <dbReference type="ChEBI" id="CHEBI:57762"/>
        <dbReference type="EC" id="2.6.1.42"/>
    </reaction>
</comment>
<sequence length="313" mass="34849">MTEPLVFLKGEMVPASQAHLNIYDQGIVLGATVTEMIRTFRHQPFRLKEHIDRLFRSMKYMEFDIQLTRENLATRLTELVQHNAGLIEQDDELGLVIFVTPGENLMYAGSAAAGVNMVPTLCAHTFPLPFEFWAEKMQTGSHLVISSTRHVPPQCYHPNMKYRSRMHYYLADLEARKVDPQAAALLLDLNGNVTETSGANFLIVEGGTIVSPTLTNTLPGVSRQVVIELADELGIPFEVRDFQSFQAINADEAMTTTTPYCVMPVTSINKHAIGSGKPGPIVQQLQEAWSKKIGYDLFAQIQNGATRRTAART</sequence>
<evidence type="ECO:0000313" key="12">
    <source>
        <dbReference type="Proteomes" id="UP000317178"/>
    </source>
</evidence>
<dbReference type="RefSeq" id="WP_144996144.1">
    <property type="nucleotide sequence ID" value="NZ_CP036281.1"/>
</dbReference>
<dbReference type="EMBL" id="CP036281">
    <property type="protein sequence ID" value="QDU80914.1"/>
    <property type="molecule type" value="Genomic_DNA"/>
</dbReference>
<dbReference type="InterPro" id="IPR043132">
    <property type="entry name" value="BCAT-like_C"/>
</dbReference>
<keyword evidence="11" id="KW-0032">Aminotransferase</keyword>
<comment type="pathway">
    <text evidence="2">Amino-acid biosynthesis; L-isoleucine biosynthesis; L-isoleucine from 2-oxobutanoate: step 4/4.</text>
</comment>
<comment type="catalytic activity">
    <reaction evidence="10">
        <text>L-leucine + 2-oxoglutarate = 4-methyl-2-oxopentanoate + L-glutamate</text>
        <dbReference type="Rhea" id="RHEA:18321"/>
        <dbReference type="ChEBI" id="CHEBI:16810"/>
        <dbReference type="ChEBI" id="CHEBI:17865"/>
        <dbReference type="ChEBI" id="CHEBI:29985"/>
        <dbReference type="ChEBI" id="CHEBI:57427"/>
        <dbReference type="EC" id="2.6.1.42"/>
    </reaction>
</comment>
<dbReference type="SUPFAM" id="SSF56752">
    <property type="entry name" value="D-aminoacid aminotransferase-like PLP-dependent enzymes"/>
    <property type="match status" value="1"/>
</dbReference>
<comment type="pathway">
    <text evidence="4">Amino-acid biosynthesis; L-leucine biosynthesis; L-leucine from 3-methyl-2-oxobutanoate: step 4/4.</text>
</comment>
<evidence type="ECO:0000256" key="2">
    <source>
        <dbReference type="ARBA" id="ARBA00004824"/>
    </source>
</evidence>
<evidence type="ECO:0000313" key="11">
    <source>
        <dbReference type="EMBL" id="QDU80914.1"/>
    </source>
</evidence>
<comment type="cofactor">
    <cofactor evidence="1">
        <name>pyridoxal 5'-phosphate</name>
        <dbReference type="ChEBI" id="CHEBI:597326"/>
    </cofactor>
</comment>
<dbReference type="OrthoDB" id="9805628at2"/>
<name>A0A518CNY9_9PLAN</name>
<dbReference type="FunFam" id="3.20.10.10:FF:000002">
    <property type="entry name" value="D-alanine aminotransferase"/>
    <property type="match status" value="1"/>
</dbReference>
<comment type="catalytic activity">
    <reaction evidence="9">
        <text>L-isoleucine + 2-oxoglutarate = (S)-3-methyl-2-oxopentanoate + L-glutamate</text>
        <dbReference type="Rhea" id="RHEA:24801"/>
        <dbReference type="ChEBI" id="CHEBI:16810"/>
        <dbReference type="ChEBI" id="CHEBI:29985"/>
        <dbReference type="ChEBI" id="CHEBI:35146"/>
        <dbReference type="ChEBI" id="CHEBI:58045"/>
        <dbReference type="EC" id="2.6.1.42"/>
    </reaction>
</comment>
<accession>A0A518CNY9</accession>
<dbReference type="GO" id="GO:0046394">
    <property type="term" value="P:carboxylic acid biosynthetic process"/>
    <property type="evidence" value="ECO:0007669"/>
    <property type="project" value="UniProtKB-ARBA"/>
</dbReference>
<evidence type="ECO:0000256" key="7">
    <source>
        <dbReference type="ARBA" id="ARBA00022898"/>
    </source>
</evidence>
<evidence type="ECO:0000256" key="8">
    <source>
        <dbReference type="ARBA" id="ARBA00048212"/>
    </source>
</evidence>
<dbReference type="KEGG" id="plon:Pla110_26500"/>
<evidence type="ECO:0000256" key="6">
    <source>
        <dbReference type="ARBA" id="ARBA00013053"/>
    </source>
</evidence>
<proteinExistence type="inferred from homology"/>
<dbReference type="GO" id="GO:0052655">
    <property type="term" value="F:L-valine-2-oxoglutarate transaminase activity"/>
    <property type="evidence" value="ECO:0007669"/>
    <property type="project" value="RHEA"/>
</dbReference>
<dbReference type="EC" id="2.6.1.42" evidence="6"/>
<dbReference type="InterPro" id="IPR001544">
    <property type="entry name" value="Aminotrans_IV"/>
</dbReference>
<evidence type="ECO:0000256" key="9">
    <source>
        <dbReference type="ARBA" id="ARBA00048798"/>
    </source>
</evidence>
<protein>
    <recommendedName>
        <fullName evidence="6">branched-chain-amino-acid transaminase</fullName>
        <ecNumber evidence="6">2.6.1.42</ecNumber>
    </recommendedName>
</protein>
<keyword evidence="11" id="KW-0808">Transferase</keyword>
<dbReference type="PANTHER" id="PTHR42743:SF11">
    <property type="entry name" value="AMINODEOXYCHORISMATE LYASE"/>
    <property type="match status" value="1"/>
</dbReference>
<dbReference type="InterPro" id="IPR036038">
    <property type="entry name" value="Aminotransferase-like"/>
</dbReference>
<evidence type="ECO:0000256" key="4">
    <source>
        <dbReference type="ARBA" id="ARBA00005072"/>
    </source>
</evidence>
<evidence type="ECO:0000256" key="10">
    <source>
        <dbReference type="ARBA" id="ARBA00049229"/>
    </source>
</evidence>
<dbReference type="GO" id="GO:0008652">
    <property type="term" value="P:amino acid biosynthetic process"/>
    <property type="evidence" value="ECO:0007669"/>
    <property type="project" value="UniProtKB-ARBA"/>
</dbReference>
<evidence type="ECO:0000256" key="5">
    <source>
        <dbReference type="ARBA" id="ARBA00009320"/>
    </source>
</evidence>
<organism evidence="11 12">
    <name type="scientific">Polystyrenella longa</name>
    <dbReference type="NCBI Taxonomy" id="2528007"/>
    <lineage>
        <taxon>Bacteria</taxon>
        <taxon>Pseudomonadati</taxon>
        <taxon>Planctomycetota</taxon>
        <taxon>Planctomycetia</taxon>
        <taxon>Planctomycetales</taxon>
        <taxon>Planctomycetaceae</taxon>
        <taxon>Polystyrenella</taxon>
    </lineage>
</organism>
<dbReference type="InterPro" id="IPR050571">
    <property type="entry name" value="Class-IV_PLP-Dep_Aminotrnsfr"/>
</dbReference>
<dbReference type="Gene3D" id="3.20.10.10">
    <property type="entry name" value="D-amino Acid Aminotransferase, subunit A, domain 2"/>
    <property type="match status" value="1"/>
</dbReference>
<evidence type="ECO:0000256" key="3">
    <source>
        <dbReference type="ARBA" id="ARBA00004931"/>
    </source>
</evidence>
<dbReference type="GO" id="GO:0052656">
    <property type="term" value="F:L-isoleucine-2-oxoglutarate transaminase activity"/>
    <property type="evidence" value="ECO:0007669"/>
    <property type="project" value="RHEA"/>
</dbReference>
<keyword evidence="12" id="KW-1185">Reference proteome</keyword>
<comment type="similarity">
    <text evidence="5">Belongs to the class-IV pyridoxal-phosphate-dependent aminotransferase family.</text>
</comment>
<comment type="pathway">
    <text evidence="3">Amino-acid biosynthesis; L-valine biosynthesis; L-valine from pyruvate: step 4/4.</text>
</comment>
<dbReference type="Gene3D" id="3.30.470.10">
    <property type="match status" value="1"/>
</dbReference>
<dbReference type="InterPro" id="IPR043131">
    <property type="entry name" value="BCAT-like_N"/>
</dbReference>
<gene>
    <name evidence="11" type="primary">ilvE_1</name>
    <name evidence="11" type="ORF">Pla110_26500</name>
</gene>
<evidence type="ECO:0000256" key="1">
    <source>
        <dbReference type="ARBA" id="ARBA00001933"/>
    </source>
</evidence>
<dbReference type="AlphaFoldDB" id="A0A518CNY9"/>
<keyword evidence="7" id="KW-0663">Pyridoxal phosphate</keyword>